<feature type="transmembrane region" description="Helical" evidence="8">
    <location>
        <begin position="272"/>
        <end position="290"/>
    </location>
</feature>
<proteinExistence type="inferred from homology"/>
<feature type="transmembrane region" description="Helical" evidence="8">
    <location>
        <begin position="424"/>
        <end position="442"/>
    </location>
</feature>
<keyword evidence="7 8" id="KW-0472">Membrane</keyword>
<feature type="transmembrane region" description="Helical" evidence="8">
    <location>
        <begin position="188"/>
        <end position="209"/>
    </location>
</feature>
<evidence type="ECO:0000256" key="4">
    <source>
        <dbReference type="ARBA" id="ARBA00022475"/>
    </source>
</evidence>
<evidence type="ECO:0000256" key="1">
    <source>
        <dbReference type="ARBA" id="ARBA00004651"/>
    </source>
</evidence>
<dbReference type="NCBIfam" id="NF007866">
    <property type="entry name" value="PRK10577.1-2"/>
    <property type="match status" value="1"/>
</dbReference>
<dbReference type="PANTHER" id="PTHR30472:SF37">
    <property type="entry name" value="FE(3+) DICITRATE TRANSPORT SYSTEM PERMEASE PROTEIN FECD-RELATED"/>
    <property type="match status" value="1"/>
</dbReference>
<evidence type="ECO:0000256" key="8">
    <source>
        <dbReference type="SAM" id="Phobius"/>
    </source>
</evidence>
<feature type="transmembrane region" description="Helical" evidence="8">
    <location>
        <begin position="451"/>
        <end position="472"/>
    </location>
</feature>
<feature type="transmembrane region" description="Helical" evidence="8">
    <location>
        <begin position="344"/>
        <end position="367"/>
    </location>
</feature>
<feature type="transmembrane region" description="Helical" evidence="8">
    <location>
        <begin position="478"/>
        <end position="500"/>
    </location>
</feature>
<feature type="transmembrane region" description="Helical" evidence="8">
    <location>
        <begin position="605"/>
        <end position="626"/>
    </location>
</feature>
<dbReference type="InterPro" id="IPR037294">
    <property type="entry name" value="ABC_BtuC-like"/>
</dbReference>
<dbReference type="Proteomes" id="UP000253324">
    <property type="component" value="Unassembled WGS sequence"/>
</dbReference>
<dbReference type="SUPFAM" id="SSF81345">
    <property type="entry name" value="ABC transporter involved in vitamin B12 uptake, BtuC"/>
    <property type="match status" value="2"/>
</dbReference>
<feature type="transmembrane region" description="Helical" evidence="8">
    <location>
        <begin position="230"/>
        <end position="260"/>
    </location>
</feature>
<keyword evidence="10" id="KW-1185">Reference proteome</keyword>
<feature type="transmembrane region" description="Helical" evidence="8">
    <location>
        <begin position="632"/>
        <end position="655"/>
    </location>
</feature>
<keyword evidence="5 8" id="KW-0812">Transmembrane</keyword>
<dbReference type="PANTHER" id="PTHR30472">
    <property type="entry name" value="FERRIC ENTEROBACTIN TRANSPORT SYSTEM PERMEASE PROTEIN"/>
    <property type="match status" value="1"/>
</dbReference>
<dbReference type="GO" id="GO:0033214">
    <property type="term" value="P:siderophore-iron import into cell"/>
    <property type="evidence" value="ECO:0007669"/>
    <property type="project" value="TreeGrafter"/>
</dbReference>
<dbReference type="EMBL" id="QPJM01000007">
    <property type="protein sequence ID" value="RCW82688.1"/>
    <property type="molecule type" value="Genomic_DNA"/>
</dbReference>
<feature type="transmembrane region" description="Helical" evidence="8">
    <location>
        <begin position="302"/>
        <end position="324"/>
    </location>
</feature>
<sequence>MKHIAARPWLTTGLLWCMAAAIATFNLGPLIGSTGVRAVFSLPSAGDSQAVLLHYSVLPRLMMSCVCGFALGLSGVLFQHVLRNPLASPSTLGVEAGAQLALGVAMLWFPALLGWSRDTATAFGGFAAMAVVFAVAWRFKFQPIAVILTGLVMGLYCTAIVTLLTLMNDHYLSGLFVWGGGSLNQNDWRSVVGLFPKVVGCTVLALLLVRQLSVLTLGEAAQGLGVKLQFVRAAALFVAVALTTFTVSAVGVIGFLGLAAPVIARAIGARRINTRLIVAPLVGAALLIIVDQIMQIYTAKTGSYVPTGAATALIGVPVLLFVMLKRGGSLQTAVQSGSSPVASSRPLMLIVTLAGLVLAVAMVAIFVGRGVDGSWISSTGATLKSLLPWRLPRLVAATSAGIMLALAGSLLQRLTGNAMASPEVLGVSAGTAFGLLCILFVVSEPTISHRLIGGFLGAGSVLAILFAMSRAAHSGNQFLMFGVSLGAFLTALISVVLASGDPRALSLISWMAGSTYGVSSAMSLTISALAIVGIITVMLLVRPLQQFALGDLSAHSHGVDVKKLQIVILAVAALLTAMATLIVGPLSFVGLMAPHLAQRLGLTRGLPHLMGSALCGALLMATADFIGRTAHFPWQLPTGLVATLLGGPVFALLLIRGRRLSKLH</sequence>
<feature type="transmembrane region" description="Helical" evidence="8">
    <location>
        <begin position="521"/>
        <end position="544"/>
    </location>
</feature>
<dbReference type="InterPro" id="IPR000522">
    <property type="entry name" value="ABC_transptr_permease_BtuC"/>
</dbReference>
<feature type="transmembrane region" description="Helical" evidence="8">
    <location>
        <begin position="57"/>
        <end position="78"/>
    </location>
</feature>
<dbReference type="Gene3D" id="1.10.3470.10">
    <property type="entry name" value="ABC transporter involved in vitamin B12 uptake, BtuC"/>
    <property type="match status" value="2"/>
</dbReference>
<feature type="transmembrane region" description="Helical" evidence="8">
    <location>
        <begin position="119"/>
        <end position="137"/>
    </location>
</feature>
<evidence type="ECO:0000313" key="9">
    <source>
        <dbReference type="EMBL" id="RCW82688.1"/>
    </source>
</evidence>
<keyword evidence="3" id="KW-0813">Transport</keyword>
<feature type="transmembrane region" description="Helical" evidence="8">
    <location>
        <begin position="394"/>
        <end position="412"/>
    </location>
</feature>
<evidence type="ECO:0000256" key="5">
    <source>
        <dbReference type="ARBA" id="ARBA00022692"/>
    </source>
</evidence>
<accession>A0A368YSY8</accession>
<dbReference type="CDD" id="cd06550">
    <property type="entry name" value="TM_ABC_iron-siderophores_like"/>
    <property type="match status" value="2"/>
</dbReference>
<evidence type="ECO:0000256" key="6">
    <source>
        <dbReference type="ARBA" id="ARBA00022989"/>
    </source>
</evidence>
<name>A0A368YSY8_9HYPH</name>
<evidence type="ECO:0000256" key="2">
    <source>
        <dbReference type="ARBA" id="ARBA00007935"/>
    </source>
</evidence>
<gene>
    <name evidence="9" type="ORF">C7476_10798</name>
</gene>
<feature type="transmembrane region" description="Helical" evidence="8">
    <location>
        <begin position="90"/>
        <end position="113"/>
    </location>
</feature>
<dbReference type="Pfam" id="PF01032">
    <property type="entry name" value="FecCD"/>
    <property type="match status" value="2"/>
</dbReference>
<feature type="transmembrane region" description="Helical" evidence="8">
    <location>
        <begin position="564"/>
        <end position="593"/>
    </location>
</feature>
<dbReference type="RefSeq" id="WP_114430559.1">
    <property type="nucleotide sequence ID" value="NZ_QPJM01000007.1"/>
</dbReference>
<comment type="caution">
    <text evidence="9">The sequence shown here is derived from an EMBL/GenBank/DDBJ whole genome shotgun (WGS) entry which is preliminary data.</text>
</comment>
<organism evidence="9 10">
    <name type="scientific">Phyllobacterium bourgognense</name>
    <dbReference type="NCBI Taxonomy" id="314236"/>
    <lineage>
        <taxon>Bacteria</taxon>
        <taxon>Pseudomonadati</taxon>
        <taxon>Pseudomonadota</taxon>
        <taxon>Alphaproteobacteria</taxon>
        <taxon>Hyphomicrobiales</taxon>
        <taxon>Phyllobacteriaceae</taxon>
        <taxon>Phyllobacterium</taxon>
    </lineage>
</organism>
<evidence type="ECO:0000256" key="3">
    <source>
        <dbReference type="ARBA" id="ARBA00022448"/>
    </source>
</evidence>
<dbReference type="OrthoDB" id="9811721at2"/>
<dbReference type="AlphaFoldDB" id="A0A368YSY8"/>
<keyword evidence="6 8" id="KW-1133">Transmembrane helix</keyword>
<dbReference type="GO" id="GO:0005886">
    <property type="term" value="C:plasma membrane"/>
    <property type="evidence" value="ECO:0007669"/>
    <property type="project" value="UniProtKB-SubCell"/>
</dbReference>
<comment type="similarity">
    <text evidence="2">Belongs to the binding-protein-dependent transport system permease family. FecCD subfamily.</text>
</comment>
<comment type="subcellular location">
    <subcellularLocation>
        <location evidence="1">Cell membrane</location>
        <topology evidence="1">Multi-pass membrane protein</topology>
    </subcellularLocation>
</comment>
<reference evidence="9 10" key="1">
    <citation type="submission" date="2018-07" db="EMBL/GenBank/DDBJ databases">
        <title>Genomic Encyclopedia of Type Strains, Phase III (KMG-III): the genomes of soil and plant-associated and newly described type strains.</title>
        <authorList>
            <person name="Whitman W."/>
        </authorList>
    </citation>
    <scope>NUCLEOTIDE SEQUENCE [LARGE SCALE GENOMIC DNA]</scope>
    <source>
        <strain evidence="9 10">31-25a</strain>
    </source>
</reference>
<keyword evidence="4" id="KW-1003">Cell membrane</keyword>
<dbReference type="GO" id="GO:0022857">
    <property type="term" value="F:transmembrane transporter activity"/>
    <property type="evidence" value="ECO:0007669"/>
    <property type="project" value="InterPro"/>
</dbReference>
<evidence type="ECO:0000256" key="7">
    <source>
        <dbReference type="ARBA" id="ARBA00023136"/>
    </source>
</evidence>
<evidence type="ECO:0000313" key="10">
    <source>
        <dbReference type="Proteomes" id="UP000253324"/>
    </source>
</evidence>
<feature type="transmembrane region" description="Helical" evidence="8">
    <location>
        <begin position="144"/>
        <end position="168"/>
    </location>
</feature>
<protein>
    <submittedName>
        <fullName evidence="9">Iron complex transport system permease protein</fullName>
    </submittedName>
</protein>